<keyword evidence="3" id="KW-1185">Reference proteome</keyword>
<protein>
    <recommendedName>
        <fullName evidence="1">YkoP-like domain-containing protein</fullName>
    </recommendedName>
</protein>
<evidence type="ECO:0000259" key="1">
    <source>
        <dbReference type="Pfam" id="PF22790"/>
    </source>
</evidence>
<reference evidence="3" key="1">
    <citation type="submission" date="2016-10" db="EMBL/GenBank/DDBJ databases">
        <authorList>
            <person name="Varghese N."/>
            <person name="Submissions S."/>
        </authorList>
    </citation>
    <scope>NUCLEOTIDE SEQUENCE [LARGE SCALE GENOMIC DNA]</scope>
    <source>
        <strain evidence="3">CGMCC 1.10218</strain>
    </source>
</reference>
<evidence type="ECO:0000313" key="2">
    <source>
        <dbReference type="EMBL" id="SEI71732.1"/>
    </source>
</evidence>
<gene>
    <name evidence="2" type="ORF">SAMN04488058_101424</name>
</gene>
<name>A0A1H6T7E7_9DEIO</name>
<dbReference type="RefSeq" id="WP_092262916.1">
    <property type="nucleotide sequence ID" value="NZ_FNZA01000001.1"/>
</dbReference>
<dbReference type="Proteomes" id="UP000199223">
    <property type="component" value="Unassembled WGS sequence"/>
</dbReference>
<dbReference type="EMBL" id="FNZA01000001">
    <property type="protein sequence ID" value="SEI71732.1"/>
    <property type="molecule type" value="Genomic_DNA"/>
</dbReference>
<dbReference type="OrthoDB" id="59480at2"/>
<organism evidence="2 3">
    <name type="scientific">Deinococcus reticulitermitis</name>
    <dbReference type="NCBI Taxonomy" id="856736"/>
    <lineage>
        <taxon>Bacteria</taxon>
        <taxon>Thermotogati</taxon>
        <taxon>Deinococcota</taxon>
        <taxon>Deinococci</taxon>
        <taxon>Deinococcales</taxon>
        <taxon>Deinococcaceae</taxon>
        <taxon>Deinococcus</taxon>
    </lineage>
</organism>
<dbReference type="AlphaFoldDB" id="A0A1H6T7E7"/>
<evidence type="ECO:0000313" key="3">
    <source>
        <dbReference type="Proteomes" id="UP000199223"/>
    </source>
</evidence>
<feature type="domain" description="YkoP-like" evidence="1">
    <location>
        <begin position="225"/>
        <end position="335"/>
    </location>
</feature>
<sequence>MPLSPWPALLRAGAFGGLHGGHPGRPAVGVGVAVNTPQELRLGLEALEGSRTRVTLLVPPGLAGLAPDGLRRARQAGHEFAGRGDVRGLPLLEAVSAQPITLWERPAHPGWAELRRLAWLGLRPMPEPLARPEPGGTLRLRPEELRAELPRLRRLGYAPVPVGELPELRPARGRDLFGHLYTRLVEDRFTREHGVIDLTERADALLRVAALDHAPPPLPLPPGTPTAELHVHSARLVGLAGRGALTAYRAYLRSLRDVAAALRERPELAEAEAVFAVTLFHGPLEQAGFHMMALPPLRARWYGLGFRLLRAAYGTTRTPSEGTPRLAWLSREEYLAKFG</sequence>
<dbReference type="STRING" id="856736.SAMN04488058_101424"/>
<dbReference type="InterPro" id="IPR054467">
    <property type="entry name" value="YkoP-like_dom"/>
</dbReference>
<proteinExistence type="predicted"/>
<dbReference type="Pfam" id="PF22790">
    <property type="entry name" value="YkoP"/>
    <property type="match status" value="1"/>
</dbReference>
<accession>A0A1H6T7E7</accession>